<dbReference type="FunFam" id="2.60.210.10:FF:000001">
    <property type="entry name" value="TNF receptor-associated factor"/>
    <property type="match status" value="1"/>
</dbReference>
<evidence type="ECO:0000256" key="3">
    <source>
        <dbReference type="ARBA" id="ARBA00022499"/>
    </source>
</evidence>
<dbReference type="PANTHER" id="PTHR10131:SF153">
    <property type="entry name" value="RING-TYPE DOMAIN-CONTAINING PROTEIN"/>
    <property type="match status" value="1"/>
</dbReference>
<dbReference type="InterPro" id="IPR001841">
    <property type="entry name" value="Znf_RING"/>
</dbReference>
<dbReference type="PhylomeDB" id="A7SM27"/>
<name>A7SM27_NEMVE</name>
<feature type="domain" description="RING-type" evidence="12">
    <location>
        <begin position="12"/>
        <end position="50"/>
    </location>
</feature>
<dbReference type="eggNOG" id="KOG0297">
    <property type="taxonomic scope" value="Eukaryota"/>
</dbReference>
<dbReference type="PIRSF" id="PIRSF015614">
    <property type="entry name" value="TRAF"/>
    <property type="match status" value="1"/>
</dbReference>
<keyword evidence="16" id="KW-1185">Reference proteome</keyword>
<evidence type="ECO:0000259" key="13">
    <source>
        <dbReference type="PROSITE" id="PS50144"/>
    </source>
</evidence>
<sequence length="524" mass="60413">EYIDVLEDRYICNACRMPLNHPMQAQCGHRFCKHCIDVILISPFPACPRDGQTIQALSVFHDRCALVEMQALPCYCHGRCDGCQWTGPVAMITVHEEVCAFIKVSCIHASDGCGEIMLRFQLAKHVEKECPFRLITCVYCQNDVPERTLIEHLKKCPAFPIECPNECGVKRIERKKLSAHTRECPNALTDCRFSPLGCTYKVKKIALREHQNKHVIKHMILLGRTTGEPQPNLLELENQLERFDGENTSFKTELERHKYEFAQMKERFNDQNARLGIVEKTVANQKGDIAEIWMRFDQENLVGEVRMRDKLKKFKVKTKANKECLLSLMKRLEVQDDSQTNPNKLNRRLSQLESSITIHKTKLFQEDLRIQIQQAISYDGTFLWKIDKFTERYAEAKSGNATSIYSSPFYTHRFGYKLCARLFPNGDGSARDNYLSIFIALMRGEYDSILPWPFQETITITLIDQDNGMNISETFDPDPCSISFQRPTRNINVASGCPRFCSQTVLRTRGYMNENCVFVKVVVD</sequence>
<dbReference type="InterPro" id="IPR008974">
    <property type="entry name" value="TRAF-like"/>
</dbReference>
<dbReference type="GO" id="GO:0007166">
    <property type="term" value="P:cell surface receptor signaling pathway"/>
    <property type="evidence" value="ECO:0000318"/>
    <property type="project" value="GO_Central"/>
</dbReference>
<dbReference type="GO" id="GO:0005737">
    <property type="term" value="C:cytoplasm"/>
    <property type="evidence" value="ECO:0000318"/>
    <property type="project" value="GO_Central"/>
</dbReference>
<dbReference type="PANTHER" id="PTHR10131">
    <property type="entry name" value="TNF RECEPTOR ASSOCIATED FACTOR"/>
    <property type="match status" value="1"/>
</dbReference>
<keyword evidence="7 11" id="KW-0863">Zinc-finger</keyword>
<evidence type="ECO:0000256" key="10">
    <source>
        <dbReference type="ARBA" id="ARBA00023054"/>
    </source>
</evidence>
<dbReference type="InterPro" id="IPR049440">
    <property type="entry name" value="TRAF3/5_RING"/>
</dbReference>
<dbReference type="GO" id="GO:0009898">
    <property type="term" value="C:cytoplasmic side of plasma membrane"/>
    <property type="evidence" value="ECO:0000318"/>
    <property type="project" value="GO_Central"/>
</dbReference>
<dbReference type="InParanoid" id="A7SM27"/>
<feature type="domain" description="TRAF-type" evidence="14">
    <location>
        <begin position="94"/>
        <end position="149"/>
    </location>
</feature>
<evidence type="ECO:0000256" key="4">
    <source>
        <dbReference type="ARBA" id="ARBA00022703"/>
    </source>
</evidence>
<evidence type="ECO:0000256" key="9">
    <source>
        <dbReference type="ARBA" id="ARBA00022843"/>
    </source>
</evidence>
<feature type="domain" description="MATH" evidence="13">
    <location>
        <begin position="379"/>
        <end position="523"/>
    </location>
</feature>
<dbReference type="Gene3D" id="2.60.210.10">
    <property type="entry name" value="Apoptosis, Tumor Necrosis Factor Receptor Associated Protein 2, Chain A"/>
    <property type="match status" value="1"/>
</dbReference>
<dbReference type="EMBL" id="DS469704">
    <property type="protein sequence ID" value="EDO35237.1"/>
    <property type="molecule type" value="Genomic_DNA"/>
</dbReference>
<evidence type="ECO:0000256" key="2">
    <source>
        <dbReference type="ARBA" id="ARBA00022490"/>
    </source>
</evidence>
<dbReference type="PROSITE" id="PS50144">
    <property type="entry name" value="MATH"/>
    <property type="match status" value="1"/>
</dbReference>
<feature type="zinc finger region" description="TRAF-type" evidence="11">
    <location>
        <begin position="94"/>
        <end position="149"/>
    </location>
</feature>
<dbReference type="InterPro" id="IPR002083">
    <property type="entry name" value="MATH/TRAF_dom"/>
</dbReference>
<dbReference type="FunFam" id="3.30.40.10:FF:001052">
    <property type="entry name" value="TNF receptor-associated factor 6"/>
    <property type="match status" value="1"/>
</dbReference>
<dbReference type="CDD" id="cd00270">
    <property type="entry name" value="MATH_TRAF_C"/>
    <property type="match status" value="1"/>
</dbReference>
<feature type="non-terminal residue" evidence="15">
    <location>
        <position position="1"/>
    </location>
</feature>
<dbReference type="GO" id="GO:0035591">
    <property type="term" value="F:signaling adaptor activity"/>
    <property type="evidence" value="ECO:0000318"/>
    <property type="project" value="GO_Central"/>
</dbReference>
<keyword evidence="2" id="KW-0963">Cytoplasm</keyword>
<evidence type="ECO:0000313" key="16">
    <source>
        <dbReference type="Proteomes" id="UP000001593"/>
    </source>
</evidence>
<keyword evidence="9" id="KW-0832">Ubl conjugation</keyword>
<dbReference type="AlphaFoldDB" id="A7SM27"/>
<dbReference type="HOGENOM" id="CLU_021061_4_1_1"/>
<dbReference type="GO" id="GO:0008270">
    <property type="term" value="F:zinc ion binding"/>
    <property type="evidence" value="ECO:0007669"/>
    <property type="project" value="UniProtKB-KW"/>
</dbReference>
<evidence type="ECO:0000313" key="15">
    <source>
        <dbReference type="EMBL" id="EDO35237.1"/>
    </source>
</evidence>
<comment type="subcellular location">
    <subcellularLocation>
        <location evidence="1">Cytoplasm</location>
    </subcellularLocation>
</comment>
<dbReference type="SMART" id="SM00061">
    <property type="entry name" value="MATH"/>
    <property type="match status" value="1"/>
</dbReference>
<dbReference type="Proteomes" id="UP000001593">
    <property type="component" value="Unassembled WGS sequence"/>
</dbReference>
<dbReference type="SUPFAM" id="SSF49599">
    <property type="entry name" value="TRAF domain-like"/>
    <property type="match status" value="3"/>
</dbReference>
<evidence type="ECO:0000256" key="7">
    <source>
        <dbReference type="ARBA" id="ARBA00022771"/>
    </source>
</evidence>
<dbReference type="PROSITE" id="PS00518">
    <property type="entry name" value="ZF_RING_1"/>
    <property type="match status" value="1"/>
</dbReference>
<organism evidence="15 16">
    <name type="scientific">Nematostella vectensis</name>
    <name type="common">Starlet sea anemone</name>
    <dbReference type="NCBI Taxonomy" id="45351"/>
    <lineage>
        <taxon>Eukaryota</taxon>
        <taxon>Metazoa</taxon>
        <taxon>Cnidaria</taxon>
        <taxon>Anthozoa</taxon>
        <taxon>Hexacorallia</taxon>
        <taxon>Actiniaria</taxon>
        <taxon>Edwardsiidae</taxon>
        <taxon>Nematostella</taxon>
    </lineage>
</organism>
<dbReference type="Pfam" id="PF21355">
    <property type="entry name" value="TRAF-mep_MATH"/>
    <property type="match status" value="1"/>
</dbReference>
<dbReference type="InterPro" id="IPR049342">
    <property type="entry name" value="TRAF1-6_MATH_dom"/>
</dbReference>
<evidence type="ECO:0000256" key="11">
    <source>
        <dbReference type="PROSITE-ProRule" id="PRU00207"/>
    </source>
</evidence>
<dbReference type="Pfam" id="PF02176">
    <property type="entry name" value="zf-TRAF"/>
    <property type="match status" value="1"/>
</dbReference>
<dbReference type="InterPro" id="IPR013083">
    <property type="entry name" value="Znf_RING/FYVE/PHD"/>
</dbReference>
<dbReference type="GO" id="GO:0006915">
    <property type="term" value="P:apoptotic process"/>
    <property type="evidence" value="ECO:0007669"/>
    <property type="project" value="UniProtKB-KW"/>
</dbReference>
<keyword evidence="8 11" id="KW-0862">Zinc</keyword>
<evidence type="ECO:0000256" key="1">
    <source>
        <dbReference type="ARBA" id="ARBA00004496"/>
    </source>
</evidence>
<dbReference type="Gene3D" id="3.30.40.10">
    <property type="entry name" value="Zinc/RING finger domain, C3HC4 (zinc finger)"/>
    <property type="match status" value="3"/>
</dbReference>
<evidence type="ECO:0000259" key="14">
    <source>
        <dbReference type="PROSITE" id="PS50145"/>
    </source>
</evidence>
<dbReference type="InterPro" id="IPR001293">
    <property type="entry name" value="Znf_TRAF"/>
</dbReference>
<evidence type="ECO:0000256" key="8">
    <source>
        <dbReference type="ARBA" id="ARBA00022833"/>
    </source>
</evidence>
<dbReference type="GO" id="GO:0043122">
    <property type="term" value="P:regulation of canonical NF-kappaB signal transduction"/>
    <property type="evidence" value="ECO:0000318"/>
    <property type="project" value="GO_Central"/>
</dbReference>
<dbReference type="InterPro" id="IPR012227">
    <property type="entry name" value="TNF_rcpt-assoc_TRAF_met"/>
</dbReference>
<feature type="non-terminal residue" evidence="15">
    <location>
        <position position="524"/>
    </location>
</feature>
<feature type="zinc finger region" description="TRAF-type" evidence="11">
    <location>
        <begin position="152"/>
        <end position="208"/>
    </location>
</feature>
<dbReference type="PROSITE" id="PS50089">
    <property type="entry name" value="ZF_RING_2"/>
    <property type="match status" value="1"/>
</dbReference>
<keyword evidence="10" id="KW-0175">Coiled coil</keyword>
<dbReference type="PROSITE" id="PS50145">
    <property type="entry name" value="ZF_TRAF"/>
    <property type="match status" value="2"/>
</dbReference>
<dbReference type="KEGG" id="nve:5506647"/>
<evidence type="ECO:0000256" key="5">
    <source>
        <dbReference type="ARBA" id="ARBA00022723"/>
    </source>
</evidence>
<reference evidence="15 16" key="1">
    <citation type="journal article" date="2007" name="Science">
        <title>Sea anemone genome reveals ancestral eumetazoan gene repertoire and genomic organization.</title>
        <authorList>
            <person name="Putnam N.H."/>
            <person name="Srivastava M."/>
            <person name="Hellsten U."/>
            <person name="Dirks B."/>
            <person name="Chapman J."/>
            <person name="Salamov A."/>
            <person name="Terry A."/>
            <person name="Shapiro H."/>
            <person name="Lindquist E."/>
            <person name="Kapitonov V.V."/>
            <person name="Jurka J."/>
            <person name="Genikhovich G."/>
            <person name="Grigoriev I.V."/>
            <person name="Lucas S.M."/>
            <person name="Steele R.E."/>
            <person name="Finnerty J.R."/>
            <person name="Technau U."/>
            <person name="Martindale M.Q."/>
            <person name="Rokhsar D.S."/>
        </authorList>
    </citation>
    <scope>NUCLEOTIDE SEQUENCE [LARGE SCALE GENOMIC DNA]</scope>
    <source>
        <strain evidence="16">CH2 X CH6</strain>
    </source>
</reference>
<evidence type="ECO:0000256" key="6">
    <source>
        <dbReference type="ARBA" id="ARBA00022737"/>
    </source>
</evidence>
<dbReference type="InterPro" id="IPR017907">
    <property type="entry name" value="Znf_RING_CS"/>
</dbReference>
<dbReference type="SUPFAM" id="SSF57850">
    <property type="entry name" value="RING/U-box"/>
    <property type="match status" value="1"/>
</dbReference>
<dbReference type="GO" id="GO:0042981">
    <property type="term" value="P:regulation of apoptotic process"/>
    <property type="evidence" value="ECO:0007669"/>
    <property type="project" value="InterPro"/>
</dbReference>
<protein>
    <recommendedName>
        <fullName evidence="17">TNF receptor-associated factor 3</fullName>
    </recommendedName>
</protein>
<evidence type="ECO:0008006" key="17">
    <source>
        <dbReference type="Google" id="ProtNLM"/>
    </source>
</evidence>
<accession>A7SM27</accession>
<evidence type="ECO:0000259" key="12">
    <source>
        <dbReference type="PROSITE" id="PS50089"/>
    </source>
</evidence>
<feature type="domain" description="TRAF-type" evidence="14">
    <location>
        <begin position="152"/>
        <end position="208"/>
    </location>
</feature>
<keyword evidence="5 11" id="KW-0479">Metal-binding</keyword>
<dbReference type="Pfam" id="PF21363">
    <property type="entry name" value="TRAF3_RING"/>
    <property type="match status" value="1"/>
</dbReference>
<keyword evidence="4" id="KW-0053">Apoptosis</keyword>
<keyword evidence="6" id="KW-0677">Repeat</keyword>
<dbReference type="OMA" id="NDDIESH"/>
<proteinExistence type="predicted"/>
<keyword evidence="3" id="KW-1017">Isopeptide bond</keyword>
<dbReference type="STRING" id="45351.A7SM27"/>
<gene>
    <name evidence="15" type="ORF">NEMVEDRAFT_v1g22095</name>
</gene>
<dbReference type="OrthoDB" id="5947827at2759"/>